<dbReference type="InterPro" id="IPR004089">
    <property type="entry name" value="MCPsignal_dom"/>
</dbReference>
<keyword evidence="4 6" id="KW-0807">Transducer</keyword>
<keyword evidence="2" id="KW-1003">Cell membrane</keyword>
<evidence type="ECO:0000259" key="8">
    <source>
        <dbReference type="PROSITE" id="PS50111"/>
    </source>
</evidence>
<proteinExistence type="inferred from homology"/>
<dbReference type="Proteomes" id="UP000658225">
    <property type="component" value="Unassembled WGS sequence"/>
</dbReference>
<evidence type="ECO:0000256" key="7">
    <source>
        <dbReference type="SAM" id="Phobius"/>
    </source>
</evidence>
<comment type="subcellular location">
    <subcellularLocation>
        <location evidence="1">Cell membrane</location>
    </subcellularLocation>
</comment>
<keyword evidence="11" id="KW-1185">Reference proteome</keyword>
<evidence type="ECO:0000256" key="6">
    <source>
        <dbReference type="PROSITE-ProRule" id="PRU00284"/>
    </source>
</evidence>
<evidence type="ECO:0000256" key="2">
    <source>
        <dbReference type="ARBA" id="ARBA00022475"/>
    </source>
</evidence>
<dbReference type="GO" id="GO:0005886">
    <property type="term" value="C:plasma membrane"/>
    <property type="evidence" value="ECO:0007669"/>
    <property type="project" value="UniProtKB-SubCell"/>
</dbReference>
<comment type="caution">
    <text evidence="10">The sequence shown here is derived from an EMBL/GenBank/DDBJ whole genome shotgun (WGS) entry which is preliminary data.</text>
</comment>
<evidence type="ECO:0000256" key="3">
    <source>
        <dbReference type="ARBA" id="ARBA00023136"/>
    </source>
</evidence>
<dbReference type="PROSITE" id="PS50885">
    <property type="entry name" value="HAMP"/>
    <property type="match status" value="1"/>
</dbReference>
<reference evidence="10" key="1">
    <citation type="submission" date="2020-10" db="EMBL/GenBank/DDBJ databases">
        <title>Genomic Encyclopedia of Type Strains, Phase IV (KMG-IV): sequencing the most valuable type-strain genomes for metagenomic binning, comparative biology and taxonomic classification.</title>
        <authorList>
            <person name="Goeker M."/>
        </authorList>
    </citation>
    <scope>NUCLEOTIDE SEQUENCE</scope>
    <source>
        <strain evidence="10">DSM 13886</strain>
    </source>
</reference>
<feature type="domain" description="HAMP" evidence="9">
    <location>
        <begin position="204"/>
        <end position="257"/>
    </location>
</feature>
<dbReference type="InterPro" id="IPR004090">
    <property type="entry name" value="Chemotax_Me-accpt_rcpt"/>
</dbReference>
<dbReference type="Pfam" id="PF12729">
    <property type="entry name" value="4HB_MCP_1"/>
    <property type="match status" value="1"/>
</dbReference>
<dbReference type="Pfam" id="PF00015">
    <property type="entry name" value="MCPsignal"/>
    <property type="match status" value="1"/>
</dbReference>
<dbReference type="InterPro" id="IPR003660">
    <property type="entry name" value="HAMP_dom"/>
</dbReference>
<accession>A0A927R3Y5</accession>
<protein>
    <submittedName>
        <fullName evidence="10">Methyl-accepting chemotaxis protein</fullName>
    </submittedName>
</protein>
<sequence>MRVTVGKKLWSGFFSILLILIVVGVAGLWSLTKMNGDYRYLIDDKLRKIVLFEQLLANQNENSSNIRGYLLFENDRYLIKHNELIGSFNGKVKELNSLVHTKSAKELLHEVKEAALSYKEITDFVISDSKDSAGKNALKLATEGALYQDILAKNIDELIKHQEKELIKTEKELRDVLKWIRILIVGLIGFAIVVSIIIARIISRSIARPVSNMTRALQQIARGDFSIEPVNIRNKDEIGEMAIAFNGMVRDLCGIIASTRDSAVRLAVQAEGLNASSQESLAASEMVTEIAEKNRIASGLLVSIAEDSNASMIEMFLGIDRITADNEAMFLSSEKVARFVNEGAGLMKDFTYQMTTISTTIGQSVEIMSEMTNHSEKIRSVTSLITDIAIKTNLLALNAAIEAAHAGEQGKGFAIVADEVRNLAEQTKQSAGEIGRMIDTMMRNVSQAVSSTKDGNRYVEEGLIVTGKTSEVFNRIEHAAVDVSEKVATVSEAIEQIRMITEVVASGAVKVRQLAMASLTEAQSTSVATEEQLAANEEISSCAQMLGELAELLQSEMGRFNV</sequence>
<dbReference type="GO" id="GO:0007165">
    <property type="term" value="P:signal transduction"/>
    <property type="evidence" value="ECO:0007669"/>
    <property type="project" value="UniProtKB-KW"/>
</dbReference>
<dbReference type="PANTHER" id="PTHR32089:SF112">
    <property type="entry name" value="LYSOZYME-LIKE PROTEIN-RELATED"/>
    <property type="match status" value="1"/>
</dbReference>
<keyword evidence="3 7" id="KW-0472">Membrane</keyword>
<evidence type="ECO:0000256" key="5">
    <source>
        <dbReference type="ARBA" id="ARBA00029447"/>
    </source>
</evidence>
<feature type="transmembrane region" description="Helical" evidence="7">
    <location>
        <begin position="12"/>
        <end position="31"/>
    </location>
</feature>
<dbReference type="AlphaFoldDB" id="A0A927R3Y5"/>
<dbReference type="PRINTS" id="PR00260">
    <property type="entry name" value="CHEMTRNSDUCR"/>
</dbReference>
<keyword evidence="7" id="KW-1133">Transmembrane helix</keyword>
<gene>
    <name evidence="10" type="ORF">H4683_002706</name>
</gene>
<dbReference type="RefSeq" id="WP_192599296.1">
    <property type="nucleotide sequence ID" value="NZ_JADBEL010000015.1"/>
</dbReference>
<organism evidence="10 11">
    <name type="scientific">Sporosarcina limicola</name>
    <dbReference type="NCBI Taxonomy" id="34101"/>
    <lineage>
        <taxon>Bacteria</taxon>
        <taxon>Bacillati</taxon>
        <taxon>Bacillota</taxon>
        <taxon>Bacilli</taxon>
        <taxon>Bacillales</taxon>
        <taxon>Caryophanaceae</taxon>
        <taxon>Sporosarcina</taxon>
    </lineage>
</organism>
<evidence type="ECO:0000259" key="9">
    <source>
        <dbReference type="PROSITE" id="PS50885"/>
    </source>
</evidence>
<evidence type="ECO:0000256" key="1">
    <source>
        <dbReference type="ARBA" id="ARBA00004236"/>
    </source>
</evidence>
<keyword evidence="7" id="KW-0812">Transmembrane</keyword>
<dbReference type="CDD" id="cd06225">
    <property type="entry name" value="HAMP"/>
    <property type="match status" value="1"/>
</dbReference>
<name>A0A927R3Y5_9BACL</name>
<dbReference type="SMART" id="SM00304">
    <property type="entry name" value="HAMP"/>
    <property type="match status" value="1"/>
</dbReference>
<evidence type="ECO:0000313" key="11">
    <source>
        <dbReference type="Proteomes" id="UP000658225"/>
    </source>
</evidence>
<dbReference type="InterPro" id="IPR024478">
    <property type="entry name" value="HlyB_4HB_MCP"/>
</dbReference>
<dbReference type="SMART" id="SM00283">
    <property type="entry name" value="MA"/>
    <property type="match status" value="1"/>
</dbReference>
<dbReference type="GO" id="GO:0006935">
    <property type="term" value="P:chemotaxis"/>
    <property type="evidence" value="ECO:0007669"/>
    <property type="project" value="InterPro"/>
</dbReference>
<dbReference type="PROSITE" id="PS50111">
    <property type="entry name" value="CHEMOTAXIS_TRANSDUC_2"/>
    <property type="match status" value="1"/>
</dbReference>
<dbReference type="Gene3D" id="6.10.340.10">
    <property type="match status" value="1"/>
</dbReference>
<comment type="similarity">
    <text evidence="5">Belongs to the methyl-accepting chemotaxis (MCP) protein family.</text>
</comment>
<dbReference type="PANTHER" id="PTHR32089">
    <property type="entry name" value="METHYL-ACCEPTING CHEMOTAXIS PROTEIN MCPB"/>
    <property type="match status" value="1"/>
</dbReference>
<feature type="domain" description="Methyl-accepting transducer" evidence="8">
    <location>
        <begin position="276"/>
        <end position="512"/>
    </location>
</feature>
<dbReference type="EMBL" id="JADBEL010000015">
    <property type="protein sequence ID" value="MBE1555586.1"/>
    <property type="molecule type" value="Genomic_DNA"/>
</dbReference>
<dbReference type="GO" id="GO:0004888">
    <property type="term" value="F:transmembrane signaling receptor activity"/>
    <property type="evidence" value="ECO:0007669"/>
    <property type="project" value="InterPro"/>
</dbReference>
<evidence type="ECO:0000313" key="10">
    <source>
        <dbReference type="EMBL" id="MBE1555586.1"/>
    </source>
</evidence>
<feature type="transmembrane region" description="Helical" evidence="7">
    <location>
        <begin position="179"/>
        <end position="202"/>
    </location>
</feature>
<dbReference type="Gene3D" id="1.10.287.950">
    <property type="entry name" value="Methyl-accepting chemotaxis protein"/>
    <property type="match status" value="1"/>
</dbReference>
<dbReference type="Pfam" id="PF00672">
    <property type="entry name" value="HAMP"/>
    <property type="match status" value="1"/>
</dbReference>
<dbReference type="SUPFAM" id="SSF58104">
    <property type="entry name" value="Methyl-accepting chemotaxis protein (MCP) signaling domain"/>
    <property type="match status" value="1"/>
</dbReference>
<evidence type="ECO:0000256" key="4">
    <source>
        <dbReference type="ARBA" id="ARBA00023224"/>
    </source>
</evidence>